<protein>
    <recommendedName>
        <fullName evidence="11">Foldase protein PrsA</fullName>
        <ecNumber evidence="11">5.2.1.8</ecNumber>
    </recommendedName>
</protein>
<evidence type="ECO:0000256" key="11">
    <source>
        <dbReference type="HAMAP-Rule" id="MF_01145"/>
    </source>
</evidence>
<dbReference type="InterPro" id="IPR023059">
    <property type="entry name" value="Foldase_PrsA"/>
</dbReference>
<dbReference type="EMBL" id="JANCLT010000003">
    <property type="protein sequence ID" value="MCP8968205.1"/>
    <property type="molecule type" value="Genomic_DNA"/>
</dbReference>
<dbReference type="GO" id="GO:0005886">
    <property type="term" value="C:plasma membrane"/>
    <property type="evidence" value="ECO:0007669"/>
    <property type="project" value="UniProtKB-SubCell"/>
</dbReference>
<name>A0AA41X8A9_9BACI</name>
<keyword evidence="5 11" id="KW-0732">Signal</keyword>
<comment type="function">
    <text evidence="11">Plays a major role in protein secretion by helping the post-translocational extracellular folding of several secreted proteins.</text>
</comment>
<dbReference type="Pfam" id="PF00639">
    <property type="entry name" value="Rotamase"/>
    <property type="match status" value="1"/>
</dbReference>
<feature type="chain" id="PRO_5041337409" description="Foldase protein PrsA" evidence="12">
    <location>
        <begin position="18"/>
        <end position="289"/>
    </location>
</feature>
<evidence type="ECO:0000256" key="9">
    <source>
        <dbReference type="ARBA" id="ARBA00023235"/>
    </source>
</evidence>
<comment type="similarity">
    <text evidence="3 11">Belongs to the PrsA family.</text>
</comment>
<evidence type="ECO:0000256" key="5">
    <source>
        <dbReference type="ARBA" id="ARBA00022729"/>
    </source>
</evidence>
<comment type="subcellular location">
    <subcellularLocation>
        <location evidence="2 11">Cell membrane</location>
        <topology evidence="2 11">Lipid-anchor</topology>
    </subcellularLocation>
</comment>
<proteinExistence type="inferred from homology"/>
<evidence type="ECO:0000256" key="12">
    <source>
        <dbReference type="SAM" id="SignalP"/>
    </source>
</evidence>
<dbReference type="EC" id="5.2.1.8" evidence="11"/>
<reference evidence="14" key="1">
    <citation type="submission" date="2022-07" db="EMBL/GenBank/DDBJ databases">
        <authorList>
            <person name="Li W.-J."/>
            <person name="Deng Q.-Q."/>
        </authorList>
    </citation>
    <scope>NUCLEOTIDE SEQUENCE</scope>
    <source>
        <strain evidence="14">SYSU M60031</strain>
    </source>
</reference>
<dbReference type="GO" id="GO:0015031">
    <property type="term" value="P:protein transport"/>
    <property type="evidence" value="ECO:0007669"/>
    <property type="project" value="InterPro"/>
</dbReference>
<dbReference type="Proteomes" id="UP001156102">
    <property type="component" value="Unassembled WGS sequence"/>
</dbReference>
<feature type="signal peptide" evidence="12">
    <location>
        <begin position="1"/>
        <end position="17"/>
    </location>
</feature>
<evidence type="ECO:0000256" key="8">
    <source>
        <dbReference type="ARBA" id="ARBA00023139"/>
    </source>
</evidence>
<dbReference type="Gene3D" id="3.10.50.40">
    <property type="match status" value="1"/>
</dbReference>
<dbReference type="GO" id="GO:0003755">
    <property type="term" value="F:peptidyl-prolyl cis-trans isomerase activity"/>
    <property type="evidence" value="ECO:0007669"/>
    <property type="project" value="UniProtKB-UniRule"/>
</dbReference>
<keyword evidence="6 11" id="KW-0697">Rotamase</keyword>
<feature type="domain" description="PpiC" evidence="13">
    <location>
        <begin position="131"/>
        <end position="222"/>
    </location>
</feature>
<keyword evidence="8 11" id="KW-0564">Palmitate</keyword>
<dbReference type="SUPFAM" id="SSF109998">
    <property type="entry name" value="Triger factor/SurA peptide-binding domain-like"/>
    <property type="match status" value="1"/>
</dbReference>
<dbReference type="HAMAP" id="MF_01145">
    <property type="entry name" value="Foldase_PrsA"/>
    <property type="match status" value="1"/>
</dbReference>
<dbReference type="InterPro" id="IPR027304">
    <property type="entry name" value="Trigger_fact/SurA_dom_sf"/>
</dbReference>
<dbReference type="PROSITE" id="PS51257">
    <property type="entry name" value="PROKAR_LIPOPROTEIN"/>
    <property type="match status" value="1"/>
</dbReference>
<dbReference type="PANTHER" id="PTHR47245:SF1">
    <property type="entry name" value="FOLDASE PROTEIN PRSA"/>
    <property type="match status" value="1"/>
</dbReference>
<dbReference type="Gene3D" id="1.10.3120.10">
    <property type="entry name" value="Trigger factor, C-terminal domain"/>
    <property type="match status" value="1"/>
</dbReference>
<evidence type="ECO:0000256" key="4">
    <source>
        <dbReference type="ARBA" id="ARBA00022475"/>
    </source>
</evidence>
<dbReference type="InterPro" id="IPR037041">
    <property type="entry name" value="Trigger_fac_C_sf"/>
</dbReference>
<dbReference type="InterPro" id="IPR023058">
    <property type="entry name" value="PPIase_PpiC_CS"/>
</dbReference>
<dbReference type="AlphaFoldDB" id="A0AA41X8A9"/>
<dbReference type="RefSeq" id="WP_254758123.1">
    <property type="nucleotide sequence ID" value="NZ_JANCLT010000003.1"/>
</dbReference>
<dbReference type="SUPFAM" id="SSF54534">
    <property type="entry name" value="FKBP-like"/>
    <property type="match status" value="1"/>
</dbReference>
<comment type="catalytic activity">
    <reaction evidence="1 11">
        <text>[protein]-peptidylproline (omega=180) = [protein]-peptidylproline (omega=0)</text>
        <dbReference type="Rhea" id="RHEA:16237"/>
        <dbReference type="Rhea" id="RHEA-COMP:10747"/>
        <dbReference type="Rhea" id="RHEA-COMP:10748"/>
        <dbReference type="ChEBI" id="CHEBI:83833"/>
        <dbReference type="ChEBI" id="CHEBI:83834"/>
        <dbReference type="EC" id="5.2.1.8"/>
    </reaction>
</comment>
<evidence type="ECO:0000256" key="1">
    <source>
        <dbReference type="ARBA" id="ARBA00000971"/>
    </source>
</evidence>
<keyword evidence="15" id="KW-1185">Reference proteome</keyword>
<evidence type="ECO:0000256" key="2">
    <source>
        <dbReference type="ARBA" id="ARBA00004193"/>
    </source>
</evidence>
<evidence type="ECO:0000256" key="7">
    <source>
        <dbReference type="ARBA" id="ARBA00023136"/>
    </source>
</evidence>
<dbReference type="PROSITE" id="PS50198">
    <property type="entry name" value="PPIC_PPIASE_2"/>
    <property type="match status" value="1"/>
</dbReference>
<keyword evidence="10 11" id="KW-0449">Lipoprotein</keyword>
<dbReference type="InterPro" id="IPR046357">
    <property type="entry name" value="PPIase_dom_sf"/>
</dbReference>
<organism evidence="14 15">
    <name type="scientific">Ectobacillus ponti</name>
    <dbReference type="NCBI Taxonomy" id="2961894"/>
    <lineage>
        <taxon>Bacteria</taxon>
        <taxon>Bacillati</taxon>
        <taxon>Bacillota</taxon>
        <taxon>Bacilli</taxon>
        <taxon>Bacillales</taxon>
        <taxon>Bacillaceae</taxon>
        <taxon>Ectobacillus</taxon>
    </lineage>
</organism>
<dbReference type="GO" id="GO:0006457">
    <property type="term" value="P:protein folding"/>
    <property type="evidence" value="ECO:0007669"/>
    <property type="project" value="UniProtKB-UniRule"/>
</dbReference>
<comment type="caution">
    <text evidence="14">The sequence shown here is derived from an EMBL/GenBank/DDBJ whole genome shotgun (WGS) entry which is preliminary data.</text>
</comment>
<dbReference type="InterPro" id="IPR000297">
    <property type="entry name" value="PPIase_PpiC"/>
</dbReference>
<evidence type="ECO:0000313" key="15">
    <source>
        <dbReference type="Proteomes" id="UP001156102"/>
    </source>
</evidence>
<dbReference type="FunFam" id="3.10.50.40:FF:000033">
    <property type="entry name" value="Foldase protein PrsA"/>
    <property type="match status" value="1"/>
</dbReference>
<sequence>MKKAIIALAVTSVFALSACNSSSNSEVLVKTSAGNVTKEELYDAMKLRAGNSIVKELVVSKVFTKKYNVTDKEIEAELKSVKEQYGDQYDSLLKQSGMTEKDLKTQIKSNLALKKAVADSITDKDLQAKYKPEIRASHILVKDEATAKKVMDELKGGKSFEDLAKQYSEDTGSKDKGGDLGFFGPGKMVPEFEAAAYKLKKGEMTQEPVKSQYGYHIIKVTDIKELKPFNEVKDDLKKQLVDEKMADSTFVNTLIDKELKKADLKVEDKDLKSAFETKAASSGTSTNGQ</sequence>
<dbReference type="PROSITE" id="PS01096">
    <property type="entry name" value="PPIC_PPIASE_1"/>
    <property type="match status" value="1"/>
</dbReference>
<dbReference type="PANTHER" id="PTHR47245">
    <property type="entry name" value="PEPTIDYLPROLYL ISOMERASE"/>
    <property type="match status" value="1"/>
</dbReference>
<accession>A0AA41X8A9</accession>
<keyword evidence="7 11" id="KW-0472">Membrane</keyword>
<evidence type="ECO:0000256" key="10">
    <source>
        <dbReference type="ARBA" id="ARBA00023288"/>
    </source>
</evidence>
<evidence type="ECO:0000313" key="14">
    <source>
        <dbReference type="EMBL" id="MCP8968205.1"/>
    </source>
</evidence>
<gene>
    <name evidence="11 14" type="primary">prsA</name>
    <name evidence="14" type="ORF">NK662_06585</name>
</gene>
<dbReference type="NCBIfam" id="NF002846">
    <property type="entry name" value="PRK03095.1"/>
    <property type="match status" value="1"/>
</dbReference>
<evidence type="ECO:0000256" key="3">
    <source>
        <dbReference type="ARBA" id="ARBA00006071"/>
    </source>
</evidence>
<dbReference type="InterPro" id="IPR050245">
    <property type="entry name" value="PrsA_foldase"/>
</dbReference>
<keyword evidence="4 11" id="KW-1003">Cell membrane</keyword>
<evidence type="ECO:0000256" key="6">
    <source>
        <dbReference type="ARBA" id="ARBA00023110"/>
    </source>
</evidence>
<keyword evidence="9 11" id="KW-0413">Isomerase</keyword>
<evidence type="ECO:0000259" key="13">
    <source>
        <dbReference type="PROSITE" id="PS50198"/>
    </source>
</evidence>